<keyword evidence="1" id="KW-0812">Transmembrane</keyword>
<proteinExistence type="predicted"/>
<dbReference type="Pfam" id="PF19528">
    <property type="entry name" value="DUF6056"/>
    <property type="match status" value="1"/>
</dbReference>
<accession>A0A3N2RWJ1</accession>
<comment type="caution">
    <text evidence="2">The sequence shown here is derived from an EMBL/GenBank/DDBJ whole genome shotgun (WGS) entry which is preliminary data.</text>
</comment>
<feature type="transmembrane region" description="Helical" evidence="1">
    <location>
        <begin position="310"/>
        <end position="330"/>
    </location>
</feature>
<dbReference type="AlphaFoldDB" id="A0A3N2RWJ1"/>
<dbReference type="EMBL" id="RHFN01000021">
    <property type="protein sequence ID" value="ROU11807.1"/>
    <property type="molecule type" value="Genomic_DNA"/>
</dbReference>
<sequence>MRKIVSWVTVFVAFMSIFIVEWYTPLHSDDYKYAMLGNTFDAHIHHYLTWSGRVVADYASTLLLASESRFIISAMTGLLVVAFCYFIVKTPTGTLRWKKHDTSIFALIFLTFWLSNPNIGQVVFWIVGSANYLWTNLFVVAWIWNLYRIHTQREEHTQIAMLILGLLAGCSNESIAPFVVGLAALAIVHDLWQHKKLKLNKCLYFVTTLIGASILIFCPGNYQRAKGEDWYHASLVEQVVIHLKERMPGHLALIWISYVILALLALILLYAQKKGFRFNKFNLRLVVLSMLIGIGTSFIMVASPSYPDRVVMSTFVFFLLAISFLARELLNTMDRAADRGVSAINVLLAGIFIWSYTLMCTAYIHVYQQDLVRLDIIEAQQQQHKREFVIPDFDFPRMQNRGGEFDFWHEDAVYGKYFGVQSIARKSTGVDYSIMVSSKPMKLNETTNAWFNGKGILLLVGAQPLSGSLKIAVDGKDINVPLSQFEAVQINEMYWYHTKIPHGNVTAISQP</sequence>
<name>A0A3N2RWJ1_9ENTR</name>
<keyword evidence="1" id="KW-0472">Membrane</keyword>
<feature type="transmembrane region" description="Helical" evidence="1">
    <location>
        <begin position="342"/>
        <end position="364"/>
    </location>
</feature>
<organism evidence="2 3">
    <name type="scientific">Kluyvera ascorbata</name>
    <dbReference type="NCBI Taxonomy" id="51288"/>
    <lineage>
        <taxon>Bacteria</taxon>
        <taxon>Pseudomonadati</taxon>
        <taxon>Pseudomonadota</taxon>
        <taxon>Gammaproteobacteria</taxon>
        <taxon>Enterobacterales</taxon>
        <taxon>Enterobacteriaceae</taxon>
        <taxon>Kluyvera</taxon>
    </lineage>
</organism>
<feature type="transmembrane region" description="Helical" evidence="1">
    <location>
        <begin position="70"/>
        <end position="88"/>
    </location>
</feature>
<dbReference type="OrthoDB" id="1661582at2"/>
<feature type="transmembrane region" description="Helical" evidence="1">
    <location>
        <begin position="202"/>
        <end position="222"/>
    </location>
</feature>
<feature type="transmembrane region" description="Helical" evidence="1">
    <location>
        <begin position="7"/>
        <end position="24"/>
    </location>
</feature>
<dbReference type="InterPro" id="IPR045691">
    <property type="entry name" value="DUF6056"/>
</dbReference>
<evidence type="ECO:0000313" key="3">
    <source>
        <dbReference type="Proteomes" id="UP000268051"/>
    </source>
</evidence>
<reference evidence="2 3" key="1">
    <citation type="submission" date="2018-10" db="EMBL/GenBank/DDBJ databases">
        <title>Horizontal transference of carbapenem resistance between Klebsiella pneumoniae and Kluyvera ascorbata during abdominal infection: a case report.</title>
        <authorList>
            <person name="Raro O.H.F."/>
            <person name="Lima-Morales D."/>
            <person name="Barth A.L."/>
            <person name="Paim T.G.S."/>
            <person name="Mott M.P."/>
            <person name="Riche C.V.W."/>
            <person name="Teixeira U.F."/>
            <person name="Waechter F."/>
            <person name="Dias C.A.G."/>
        </authorList>
    </citation>
    <scope>NUCLEOTIDE SEQUENCE [LARGE SCALE GENOMIC DNA]</scope>
    <source>
        <strain evidence="2 3">OT2</strain>
    </source>
</reference>
<gene>
    <name evidence="2" type="ORF">EB837_17895</name>
</gene>
<protein>
    <submittedName>
        <fullName evidence="2">Uncharacterized protein</fullName>
    </submittedName>
</protein>
<evidence type="ECO:0000313" key="2">
    <source>
        <dbReference type="EMBL" id="ROU11807.1"/>
    </source>
</evidence>
<feature type="transmembrane region" description="Helical" evidence="1">
    <location>
        <begin position="122"/>
        <end position="144"/>
    </location>
</feature>
<dbReference type="Proteomes" id="UP000268051">
    <property type="component" value="Unassembled WGS sequence"/>
</dbReference>
<feature type="transmembrane region" description="Helical" evidence="1">
    <location>
        <begin position="252"/>
        <end position="271"/>
    </location>
</feature>
<evidence type="ECO:0000256" key="1">
    <source>
        <dbReference type="SAM" id="Phobius"/>
    </source>
</evidence>
<feature type="transmembrane region" description="Helical" evidence="1">
    <location>
        <begin position="283"/>
        <end position="304"/>
    </location>
</feature>
<dbReference type="RefSeq" id="WP_123652100.1">
    <property type="nucleotide sequence ID" value="NZ_RHFN01000021.1"/>
</dbReference>
<keyword evidence="1" id="KW-1133">Transmembrane helix</keyword>